<reference evidence="3 4" key="1">
    <citation type="journal article" date="2014" name="Science">
        <title>Plant genetics. Early allopolyploid evolution in the post-Neolithic Brassica napus oilseed genome.</title>
        <authorList>
            <person name="Chalhoub B."/>
            <person name="Denoeud F."/>
            <person name="Liu S."/>
            <person name="Parkin I.A."/>
            <person name="Tang H."/>
            <person name="Wang X."/>
            <person name="Chiquet J."/>
            <person name="Belcram H."/>
            <person name="Tong C."/>
            <person name="Samans B."/>
            <person name="Correa M."/>
            <person name="Da Silva C."/>
            <person name="Just J."/>
            <person name="Falentin C."/>
            <person name="Koh C.S."/>
            <person name="Le Clainche I."/>
            <person name="Bernard M."/>
            <person name="Bento P."/>
            <person name="Noel B."/>
            <person name="Labadie K."/>
            <person name="Alberti A."/>
            <person name="Charles M."/>
            <person name="Arnaud D."/>
            <person name="Guo H."/>
            <person name="Daviaud C."/>
            <person name="Alamery S."/>
            <person name="Jabbari K."/>
            <person name="Zhao M."/>
            <person name="Edger P.P."/>
            <person name="Chelaifa H."/>
            <person name="Tack D."/>
            <person name="Lassalle G."/>
            <person name="Mestiri I."/>
            <person name="Schnel N."/>
            <person name="Le Paslier M.C."/>
            <person name="Fan G."/>
            <person name="Renault V."/>
            <person name="Bayer P.E."/>
            <person name="Golicz A.A."/>
            <person name="Manoli S."/>
            <person name="Lee T.H."/>
            <person name="Thi V.H."/>
            <person name="Chalabi S."/>
            <person name="Hu Q."/>
            <person name="Fan C."/>
            <person name="Tollenaere R."/>
            <person name="Lu Y."/>
            <person name="Battail C."/>
            <person name="Shen J."/>
            <person name="Sidebottom C.H."/>
            <person name="Wang X."/>
            <person name="Canaguier A."/>
            <person name="Chauveau A."/>
            <person name="Berard A."/>
            <person name="Deniot G."/>
            <person name="Guan M."/>
            <person name="Liu Z."/>
            <person name="Sun F."/>
            <person name="Lim Y.P."/>
            <person name="Lyons E."/>
            <person name="Town C.D."/>
            <person name="Bancroft I."/>
            <person name="Wang X."/>
            <person name="Meng J."/>
            <person name="Ma J."/>
            <person name="Pires J.C."/>
            <person name="King G.J."/>
            <person name="Brunel D."/>
            <person name="Delourme R."/>
            <person name="Renard M."/>
            <person name="Aury J.M."/>
            <person name="Adams K.L."/>
            <person name="Batley J."/>
            <person name="Snowdon R.J."/>
            <person name="Tost J."/>
            <person name="Edwards D."/>
            <person name="Zhou Y."/>
            <person name="Hua W."/>
            <person name="Sharpe A.G."/>
            <person name="Paterson A.H."/>
            <person name="Guan C."/>
            <person name="Wincker P."/>
        </authorList>
    </citation>
    <scope>NUCLEOTIDE SEQUENCE [LARGE SCALE GENOMIC DNA]</scope>
    <source>
        <strain evidence="4">cv. Darmor-bzh</strain>
    </source>
</reference>
<dbReference type="PaxDb" id="3708-A0A078F600"/>
<feature type="signal peptide" evidence="1">
    <location>
        <begin position="1"/>
        <end position="22"/>
    </location>
</feature>
<organism evidence="3 4">
    <name type="scientific">Brassica napus</name>
    <name type="common">Rape</name>
    <dbReference type="NCBI Taxonomy" id="3708"/>
    <lineage>
        <taxon>Eukaryota</taxon>
        <taxon>Viridiplantae</taxon>
        <taxon>Streptophyta</taxon>
        <taxon>Embryophyta</taxon>
        <taxon>Tracheophyta</taxon>
        <taxon>Spermatophyta</taxon>
        <taxon>Magnoliopsida</taxon>
        <taxon>eudicotyledons</taxon>
        <taxon>Gunneridae</taxon>
        <taxon>Pentapetalae</taxon>
        <taxon>rosids</taxon>
        <taxon>malvids</taxon>
        <taxon>Brassicales</taxon>
        <taxon>Brassicaceae</taxon>
        <taxon>Brassiceae</taxon>
        <taxon>Brassica</taxon>
    </lineage>
</organism>
<dbReference type="Proteomes" id="UP000028999">
    <property type="component" value="Unassembled WGS sequence"/>
</dbReference>
<dbReference type="EMBL" id="LK031989">
    <property type="protein sequence ID" value="CDY08826.1"/>
    <property type="molecule type" value="Genomic_DNA"/>
</dbReference>
<accession>A0A078F600</accession>
<proteinExistence type="predicted"/>
<feature type="chain" id="PRO_5040560296" evidence="1">
    <location>
        <begin position="23"/>
        <end position="65"/>
    </location>
</feature>
<sequence length="65" mass="6956">MPFNCFILPLLGLARIQVVVLTIDLHGLAPLSSGSSIELVDCQWFAGISRETSLLVEIGSGLSEK</sequence>
<gene>
    <name evidence="3" type="primary">BnaA06g23980D</name>
    <name evidence="2" type="ORF">DARMORV10_A06P31870.1</name>
    <name evidence="3" type="ORF">GSBRNA2T00000788001</name>
</gene>
<dbReference type="AlphaFoldDB" id="A0A078F600"/>
<reference evidence="2" key="3">
    <citation type="submission" date="2021-01" db="EMBL/GenBank/DDBJ databases">
        <authorList>
            <consortium name="Genoscope - CEA"/>
            <person name="William W."/>
        </authorList>
    </citation>
    <scope>NUCLEOTIDE SEQUENCE</scope>
</reference>
<dbReference type="Proteomes" id="UP001295469">
    <property type="component" value="Chromosome A06"/>
</dbReference>
<evidence type="ECO:0000313" key="2">
    <source>
        <dbReference type="EMBL" id="CAF2088084.1"/>
    </source>
</evidence>
<evidence type="ECO:0000313" key="3">
    <source>
        <dbReference type="EMBL" id="CDY08826.1"/>
    </source>
</evidence>
<protein>
    <submittedName>
        <fullName evidence="2">(rape) hypothetical protein</fullName>
    </submittedName>
    <submittedName>
        <fullName evidence="3">BnaA06g23980D protein</fullName>
    </submittedName>
</protein>
<name>A0A078F600_BRANA</name>
<keyword evidence="4" id="KW-1185">Reference proteome</keyword>
<reference evidence="3" key="2">
    <citation type="submission" date="2014-06" db="EMBL/GenBank/DDBJ databases">
        <authorList>
            <person name="Genoscope - CEA"/>
        </authorList>
    </citation>
    <scope>NUCLEOTIDE SEQUENCE</scope>
</reference>
<evidence type="ECO:0000313" key="4">
    <source>
        <dbReference type="Proteomes" id="UP000028999"/>
    </source>
</evidence>
<keyword evidence="1" id="KW-0732">Signal</keyword>
<evidence type="ECO:0000256" key="1">
    <source>
        <dbReference type="SAM" id="SignalP"/>
    </source>
</evidence>
<dbReference type="Gramene" id="CDY08826">
    <property type="protein sequence ID" value="CDY08826"/>
    <property type="gene ID" value="GSBRNA2T00000788001"/>
</dbReference>
<dbReference type="EMBL" id="HG994360">
    <property type="protein sequence ID" value="CAF2088084.1"/>
    <property type="molecule type" value="Genomic_DNA"/>
</dbReference>